<organism evidence="1 2">
    <name type="scientific">Pontibacter akesuensis</name>
    <dbReference type="NCBI Taxonomy" id="388950"/>
    <lineage>
        <taxon>Bacteria</taxon>
        <taxon>Pseudomonadati</taxon>
        <taxon>Bacteroidota</taxon>
        <taxon>Cytophagia</taxon>
        <taxon>Cytophagales</taxon>
        <taxon>Hymenobacteraceae</taxon>
        <taxon>Pontibacter</taxon>
    </lineage>
</organism>
<dbReference type="Pfam" id="PF16248">
    <property type="entry name" value="DUF4905"/>
    <property type="match status" value="1"/>
</dbReference>
<name>A0A1I7GJ86_9BACT</name>
<sequence>MVFKYDFGAPVWRIRLDSTTSHLALEVRDPDVLLTYFYTLNTENHTLKQLKRPQAQAWWQGLEEAEHGCLYLHGYGNRKLGQHLGILAVSSGSGLKVWEHSDVAYYGLAAAGLLAYDPAQPEKPLQVLDPLSGTQTGRRMSQQEAATAVAQHTISRYADCQYPALYREGEEYFGQVKAFVEAQLGEVVVQALEYAETEAGFVVSFYVAEPDGKLRNELAVFNLDGNLLLQVQLGSSLNGIGSDTFFIFKHNLYFILNRAILQVYRLLV</sequence>
<dbReference type="EMBL" id="FPCA01000001">
    <property type="protein sequence ID" value="SFU48562.1"/>
    <property type="molecule type" value="Genomic_DNA"/>
</dbReference>
<keyword evidence="2" id="KW-1185">Reference proteome</keyword>
<dbReference type="InterPro" id="IPR032595">
    <property type="entry name" value="DUF4905"/>
</dbReference>
<evidence type="ECO:0008006" key="3">
    <source>
        <dbReference type="Google" id="ProtNLM"/>
    </source>
</evidence>
<dbReference type="AlphaFoldDB" id="A0A1I7GJ86"/>
<protein>
    <recommendedName>
        <fullName evidence="3">DUF4905 domain-containing protein</fullName>
    </recommendedName>
</protein>
<dbReference type="Proteomes" id="UP000182491">
    <property type="component" value="Unassembled WGS sequence"/>
</dbReference>
<evidence type="ECO:0000313" key="2">
    <source>
        <dbReference type="Proteomes" id="UP000182491"/>
    </source>
</evidence>
<evidence type="ECO:0000313" key="1">
    <source>
        <dbReference type="EMBL" id="SFU48562.1"/>
    </source>
</evidence>
<reference evidence="2" key="1">
    <citation type="submission" date="2016-10" db="EMBL/GenBank/DDBJ databases">
        <authorList>
            <person name="Varghese N."/>
        </authorList>
    </citation>
    <scope>NUCLEOTIDE SEQUENCE [LARGE SCALE GENOMIC DNA]</scope>
    <source>
        <strain evidence="2">DSM 18820</strain>
    </source>
</reference>
<gene>
    <name evidence="1" type="ORF">SAMN04487941_1064</name>
</gene>
<dbReference type="RefSeq" id="WP_229802016.1">
    <property type="nucleotide sequence ID" value="NZ_BMXC01000001.1"/>
</dbReference>
<proteinExistence type="predicted"/>
<accession>A0A1I7GJ86</accession>
<dbReference type="STRING" id="388950.GCA_001611675_00162"/>